<dbReference type="Pfam" id="PF05402">
    <property type="entry name" value="PqqD"/>
    <property type="match status" value="1"/>
</dbReference>
<name>A0A8J7F602_9CYAN</name>
<evidence type="ECO:0000313" key="2">
    <source>
        <dbReference type="Proteomes" id="UP000620559"/>
    </source>
</evidence>
<comment type="caution">
    <text evidence="1">The sequence shown here is derived from an EMBL/GenBank/DDBJ whole genome shotgun (WGS) entry which is preliminary data.</text>
</comment>
<dbReference type="RefSeq" id="WP_193917558.1">
    <property type="nucleotide sequence ID" value="NZ_JADEWL010000009.1"/>
</dbReference>
<proteinExistence type="predicted"/>
<protein>
    <submittedName>
        <fullName evidence="1">PqqD family protein</fullName>
    </submittedName>
</protein>
<dbReference type="Proteomes" id="UP000620559">
    <property type="component" value="Unassembled WGS sequence"/>
</dbReference>
<organism evidence="1 2">
    <name type="scientific">Plectonema cf. radiosum LEGE 06105</name>
    <dbReference type="NCBI Taxonomy" id="945769"/>
    <lineage>
        <taxon>Bacteria</taxon>
        <taxon>Bacillati</taxon>
        <taxon>Cyanobacteriota</taxon>
        <taxon>Cyanophyceae</taxon>
        <taxon>Oscillatoriophycideae</taxon>
        <taxon>Oscillatoriales</taxon>
        <taxon>Microcoleaceae</taxon>
        <taxon>Plectonema</taxon>
    </lineage>
</organism>
<dbReference type="InterPro" id="IPR008792">
    <property type="entry name" value="PQQD"/>
</dbReference>
<keyword evidence="2" id="KW-1185">Reference proteome</keyword>
<accession>A0A8J7F602</accession>
<dbReference type="AlphaFoldDB" id="A0A8J7F602"/>
<reference evidence="1" key="1">
    <citation type="submission" date="2020-10" db="EMBL/GenBank/DDBJ databases">
        <authorList>
            <person name="Castelo-Branco R."/>
            <person name="Eusebio N."/>
            <person name="Adriana R."/>
            <person name="Vieira A."/>
            <person name="Brugerolle De Fraissinette N."/>
            <person name="Rezende De Castro R."/>
            <person name="Schneider M.P."/>
            <person name="Vasconcelos V."/>
            <person name="Leao P.N."/>
        </authorList>
    </citation>
    <scope>NUCLEOTIDE SEQUENCE</scope>
    <source>
        <strain evidence="1">LEGE 06105</strain>
    </source>
</reference>
<gene>
    <name evidence="1" type="ORF">IQ247_04765</name>
</gene>
<dbReference type="Gene3D" id="1.10.10.1150">
    <property type="entry name" value="Coenzyme PQQ synthesis protein D (PqqD)"/>
    <property type="match status" value="1"/>
</dbReference>
<sequence length="108" mass="12156">MSEKQQATIDKAKSTISISSSNFSIPESVLAQEINSEVVLLHMDSESYYSLNAVGSRMWQMLTQSGDLEGTIKQLLRVFFVDETRLRQDVTALVEELVEEDLLIKDVS</sequence>
<dbReference type="EMBL" id="JADEWL010000009">
    <property type="protein sequence ID" value="MBE9212029.1"/>
    <property type="molecule type" value="Genomic_DNA"/>
</dbReference>
<evidence type="ECO:0000313" key="1">
    <source>
        <dbReference type="EMBL" id="MBE9212029.1"/>
    </source>
</evidence>
<dbReference type="InterPro" id="IPR041881">
    <property type="entry name" value="PqqD_sf"/>
</dbReference>